<dbReference type="Proteomes" id="UP000242715">
    <property type="component" value="Unassembled WGS sequence"/>
</dbReference>
<sequence length="121" mass="13054">EGLWYRVLAARYGVETGRLCAGGMRGSFWWREFVRIRDGGDESGGGWFGGHISKKVGDGEQIGFSGRDVLVRVGGGAGGEAHSLDRWLWQPDLADGYTVCGAYQLLTDQDMTLLDAAAGLI</sequence>
<gene>
    <name evidence="1" type="ORF">TSUD_422210</name>
</gene>
<name>A0A1B5Z7H9_TRISU</name>
<organism evidence="1 2">
    <name type="scientific">Trifolium subterraneum</name>
    <name type="common">Subterranean clover</name>
    <dbReference type="NCBI Taxonomy" id="3900"/>
    <lineage>
        <taxon>Eukaryota</taxon>
        <taxon>Viridiplantae</taxon>
        <taxon>Streptophyta</taxon>
        <taxon>Embryophyta</taxon>
        <taxon>Tracheophyta</taxon>
        <taxon>Spermatophyta</taxon>
        <taxon>Magnoliopsida</taxon>
        <taxon>eudicotyledons</taxon>
        <taxon>Gunneridae</taxon>
        <taxon>Pentapetalae</taxon>
        <taxon>rosids</taxon>
        <taxon>fabids</taxon>
        <taxon>Fabales</taxon>
        <taxon>Fabaceae</taxon>
        <taxon>Papilionoideae</taxon>
        <taxon>50 kb inversion clade</taxon>
        <taxon>NPAAA clade</taxon>
        <taxon>Hologalegina</taxon>
        <taxon>IRL clade</taxon>
        <taxon>Trifolieae</taxon>
        <taxon>Trifolium</taxon>
    </lineage>
</organism>
<evidence type="ECO:0000313" key="1">
    <source>
        <dbReference type="EMBL" id="GAU10061.1"/>
    </source>
</evidence>
<reference evidence="2" key="1">
    <citation type="journal article" date="2017" name="Front. Plant Sci.">
        <title>Climate Clever Clovers: New Paradigm to Reduce the Environmental Footprint of Ruminants by Breeding Low Methanogenic Forages Utilizing Haplotype Variation.</title>
        <authorList>
            <person name="Kaur P."/>
            <person name="Appels R."/>
            <person name="Bayer P.E."/>
            <person name="Keeble-Gagnere G."/>
            <person name="Wang J."/>
            <person name="Hirakawa H."/>
            <person name="Shirasawa K."/>
            <person name="Vercoe P."/>
            <person name="Stefanova K."/>
            <person name="Durmic Z."/>
            <person name="Nichols P."/>
            <person name="Revell C."/>
            <person name="Isobe S.N."/>
            <person name="Edwards D."/>
            <person name="Erskine W."/>
        </authorList>
    </citation>
    <scope>NUCLEOTIDE SEQUENCE [LARGE SCALE GENOMIC DNA]</scope>
    <source>
        <strain evidence="2">cv. Daliak</strain>
    </source>
</reference>
<proteinExistence type="predicted"/>
<dbReference type="EMBL" id="BCLP01046297">
    <property type="protein sequence ID" value="GAU10061.1"/>
    <property type="molecule type" value="Genomic_DNA"/>
</dbReference>
<keyword evidence="2" id="KW-1185">Reference proteome</keyword>
<dbReference type="PANTHER" id="PTHR36617:SF5">
    <property type="entry name" value="OS05G0421675 PROTEIN"/>
    <property type="match status" value="1"/>
</dbReference>
<comment type="caution">
    <text evidence="1">The sequence shown here is derived from an EMBL/GenBank/DDBJ whole genome shotgun (WGS) entry which is preliminary data.</text>
</comment>
<evidence type="ECO:0000313" key="2">
    <source>
        <dbReference type="Proteomes" id="UP000242715"/>
    </source>
</evidence>
<feature type="non-terminal residue" evidence="1">
    <location>
        <position position="1"/>
    </location>
</feature>
<accession>A0A1B5Z7H9</accession>
<protein>
    <submittedName>
        <fullName evidence="1">Uncharacterized protein</fullName>
    </submittedName>
</protein>
<dbReference type="OrthoDB" id="1435349at2759"/>
<dbReference type="AlphaFoldDB" id="A0A1B5Z7H9"/>
<dbReference type="PANTHER" id="PTHR36617">
    <property type="entry name" value="PROTEIN, PUTATIVE-RELATED"/>
    <property type="match status" value="1"/>
</dbReference>